<name>A0A366M4C7_9ACTN</name>
<proteinExistence type="predicted"/>
<evidence type="ECO:0000313" key="3">
    <source>
        <dbReference type="EMBL" id="RBQ20429.1"/>
    </source>
</evidence>
<evidence type="ECO:0000256" key="1">
    <source>
        <dbReference type="SAM" id="MobiDB-lite"/>
    </source>
</evidence>
<evidence type="ECO:0000313" key="4">
    <source>
        <dbReference type="Proteomes" id="UP000253303"/>
    </source>
</evidence>
<dbReference type="AlphaFoldDB" id="A0A366M4C7"/>
<organism evidence="3 4">
    <name type="scientific">Spongiactinospora rosea</name>
    <dbReference type="NCBI Taxonomy" id="2248750"/>
    <lineage>
        <taxon>Bacteria</taxon>
        <taxon>Bacillati</taxon>
        <taxon>Actinomycetota</taxon>
        <taxon>Actinomycetes</taxon>
        <taxon>Streptosporangiales</taxon>
        <taxon>Streptosporangiaceae</taxon>
        <taxon>Spongiactinospora</taxon>
    </lineage>
</organism>
<accession>A0A366M4C7</accession>
<reference evidence="3 4" key="1">
    <citation type="submission" date="2018-06" db="EMBL/GenBank/DDBJ databases">
        <title>Sphaerisporangium craniellae sp. nov., isolated from a marine sponge in the South China Sea.</title>
        <authorList>
            <person name="Li L."/>
        </authorList>
    </citation>
    <scope>NUCLEOTIDE SEQUENCE [LARGE SCALE GENOMIC DNA]</scope>
    <source>
        <strain evidence="3 4">LHW63015</strain>
    </source>
</reference>
<comment type="caution">
    <text evidence="3">The sequence shown here is derived from an EMBL/GenBank/DDBJ whole genome shotgun (WGS) entry which is preliminary data.</text>
</comment>
<feature type="compositionally biased region" description="Acidic residues" evidence="1">
    <location>
        <begin position="46"/>
        <end position="63"/>
    </location>
</feature>
<feature type="region of interest" description="Disordered" evidence="1">
    <location>
        <begin position="207"/>
        <end position="234"/>
    </location>
</feature>
<sequence>MLRRLLRLLLVVSLVLTLGWGATGTAAGVVRGAPGAVPASAALLADDGDDEDDDDDDDDDDEGEARRQRYRPVARAEGGAVRRRSGEPGERRKADPVRATPSGREPSAAPPRRPLPGDEEAASRPQKPRKPEQEEKAPVASPHGTERPHEASAGGGTPLAEVDGRLVGTESAQSEGAWALVMSALAATGMFLGGAFWLSRRPVMNGPGAHGGKPKTRRATAVRARCPGPPRRTR</sequence>
<evidence type="ECO:0000256" key="2">
    <source>
        <dbReference type="SAM" id="Phobius"/>
    </source>
</evidence>
<dbReference type="EMBL" id="QMEY01000003">
    <property type="protein sequence ID" value="RBQ20429.1"/>
    <property type="molecule type" value="Genomic_DNA"/>
</dbReference>
<feature type="transmembrane region" description="Helical" evidence="2">
    <location>
        <begin position="177"/>
        <end position="198"/>
    </location>
</feature>
<keyword evidence="4" id="KW-1185">Reference proteome</keyword>
<dbReference type="Proteomes" id="UP000253303">
    <property type="component" value="Unassembled WGS sequence"/>
</dbReference>
<dbReference type="RefSeq" id="WP_113980623.1">
    <property type="nucleotide sequence ID" value="NZ_QMEY01000003.1"/>
</dbReference>
<keyword evidence="2" id="KW-0472">Membrane</keyword>
<feature type="region of interest" description="Disordered" evidence="1">
    <location>
        <begin position="40"/>
        <end position="173"/>
    </location>
</feature>
<protein>
    <submittedName>
        <fullName evidence="3">Uncharacterized protein</fullName>
    </submittedName>
</protein>
<gene>
    <name evidence="3" type="ORF">DP939_11655</name>
</gene>
<keyword evidence="2" id="KW-1133">Transmembrane helix</keyword>
<keyword evidence="2" id="KW-0812">Transmembrane</keyword>
<feature type="compositionally biased region" description="Basic and acidic residues" evidence="1">
    <location>
        <begin position="84"/>
        <end position="96"/>
    </location>
</feature>